<name>A0A0J6CMP6_9BACT</name>
<dbReference type="EMBL" id="LFJV01000016">
    <property type="protein sequence ID" value="KMM34490.1"/>
    <property type="molecule type" value="Genomic_DNA"/>
</dbReference>
<gene>
    <name evidence="1" type="ORF">ACM15_06235</name>
</gene>
<evidence type="ECO:0000313" key="1">
    <source>
        <dbReference type="EMBL" id="KMM34490.1"/>
    </source>
</evidence>
<dbReference type="PATRIC" id="fig|328812.4.peg.1417"/>
<reference evidence="1 2" key="1">
    <citation type="submission" date="2015-06" db="EMBL/GenBank/DDBJ databases">
        <title>Draft Genome Sequence of Parabacteroides goldsteinii with Putative Novel Metallo-Beta-Lactamases Isolated from a Blood Culture from a Human Patient.</title>
        <authorList>
            <person name="Krogh T.J."/>
            <person name="Agergaard C.N."/>
            <person name="Moller-Jensen J."/>
            <person name="Justesen U.S."/>
        </authorList>
    </citation>
    <scope>NUCLEOTIDE SEQUENCE [LARGE SCALE GENOMIC DNA]</scope>
    <source>
        <strain evidence="1 2">910340</strain>
    </source>
</reference>
<comment type="caution">
    <text evidence="1">The sequence shown here is derived from an EMBL/GenBank/DDBJ whole genome shotgun (WGS) entry which is preliminary data.</text>
</comment>
<dbReference type="AlphaFoldDB" id="A0A0J6CMP6"/>
<dbReference type="Proteomes" id="UP000036166">
    <property type="component" value="Unassembled WGS sequence"/>
</dbReference>
<proteinExistence type="predicted"/>
<evidence type="ECO:0000313" key="2">
    <source>
        <dbReference type="Proteomes" id="UP000036166"/>
    </source>
</evidence>
<accession>A0A0J6CMP6</accession>
<organism evidence="1 2">
    <name type="scientific">Parabacteroides goldsteinii</name>
    <dbReference type="NCBI Taxonomy" id="328812"/>
    <lineage>
        <taxon>Bacteria</taxon>
        <taxon>Pseudomonadati</taxon>
        <taxon>Bacteroidota</taxon>
        <taxon>Bacteroidia</taxon>
        <taxon>Bacteroidales</taxon>
        <taxon>Tannerellaceae</taxon>
        <taxon>Parabacteroides</taxon>
    </lineage>
</organism>
<sequence length="85" mass="10004">MELSKEQKELSARLIKELLDNMDAENVAGQLDEIIFQFVSDTGNGSYGDWFTDRVWLLEQLRNMFLIITEGKMFRPMFKQKLNNI</sequence>
<protein>
    <submittedName>
        <fullName evidence="1">Uncharacterized protein</fullName>
    </submittedName>
</protein>
<dbReference type="RefSeq" id="WP_048314774.1">
    <property type="nucleotide sequence ID" value="NZ_CAOXUN010000016.1"/>
</dbReference>